<keyword evidence="3" id="KW-1185">Reference proteome</keyword>
<proteinExistence type="predicted"/>
<dbReference type="EMBL" id="BAAAUD010000060">
    <property type="protein sequence ID" value="GAA2966933.1"/>
    <property type="molecule type" value="Genomic_DNA"/>
</dbReference>
<comment type="caution">
    <text evidence="2">The sequence shown here is derived from an EMBL/GenBank/DDBJ whole genome shotgun (WGS) entry which is preliminary data.</text>
</comment>
<evidence type="ECO:0000256" key="1">
    <source>
        <dbReference type="SAM" id="MobiDB-lite"/>
    </source>
</evidence>
<sequence>MAPGPTSRPAAAPLPETGPAQATHPLQWRLDAWDQPDLMYADTHALARYQGWDRYVPYLELVQCGEVVKPALFFKIGFADFADWAHAVEPRKIVWNWYRTKGEVPYVVIDLHVLFVNGNGTTIGIGGTGQGTITTVDAHLHSHRLRSRTLLDPADPAHREAIEAWAAAPDPTMLFFIEENFHATANVWVRIDSAGKRIAVEKLAEATEELGVEGVVPGGFRDACAFIKDTLPPVSWWY</sequence>
<feature type="region of interest" description="Disordered" evidence="1">
    <location>
        <begin position="1"/>
        <end position="20"/>
    </location>
</feature>
<name>A0ABN3XM30_9ACTN</name>
<gene>
    <name evidence="2" type="ORF">GCM10010446_60770</name>
</gene>
<accession>A0ABN3XM30</accession>
<reference evidence="2 3" key="1">
    <citation type="journal article" date="2019" name="Int. J. Syst. Evol. Microbiol.">
        <title>The Global Catalogue of Microorganisms (GCM) 10K type strain sequencing project: providing services to taxonomists for standard genome sequencing and annotation.</title>
        <authorList>
            <consortium name="The Broad Institute Genomics Platform"/>
            <consortium name="The Broad Institute Genome Sequencing Center for Infectious Disease"/>
            <person name="Wu L."/>
            <person name="Ma J."/>
        </authorList>
    </citation>
    <scope>NUCLEOTIDE SEQUENCE [LARGE SCALE GENOMIC DNA]</scope>
    <source>
        <strain evidence="2 3">JCM 9088</strain>
    </source>
</reference>
<evidence type="ECO:0000313" key="3">
    <source>
        <dbReference type="Proteomes" id="UP001500403"/>
    </source>
</evidence>
<evidence type="ECO:0000313" key="2">
    <source>
        <dbReference type="EMBL" id="GAA2966933.1"/>
    </source>
</evidence>
<organism evidence="2 3">
    <name type="scientific">Streptomyces enissocaesilis</name>
    <dbReference type="NCBI Taxonomy" id="332589"/>
    <lineage>
        <taxon>Bacteria</taxon>
        <taxon>Bacillati</taxon>
        <taxon>Actinomycetota</taxon>
        <taxon>Actinomycetes</taxon>
        <taxon>Kitasatosporales</taxon>
        <taxon>Streptomycetaceae</taxon>
        <taxon>Streptomyces</taxon>
        <taxon>Streptomyces rochei group</taxon>
    </lineage>
</organism>
<dbReference type="Proteomes" id="UP001500403">
    <property type="component" value="Unassembled WGS sequence"/>
</dbReference>
<protein>
    <submittedName>
        <fullName evidence="2">Uncharacterized protein</fullName>
    </submittedName>
</protein>